<gene>
    <name evidence="2" type="ORF">E3N88_15716</name>
</gene>
<feature type="compositionally biased region" description="Basic and acidic residues" evidence="1">
    <location>
        <begin position="37"/>
        <end position="54"/>
    </location>
</feature>
<dbReference type="AlphaFoldDB" id="A0A5N6NYY6"/>
<organism evidence="2 3">
    <name type="scientific">Mikania micrantha</name>
    <name type="common">bitter vine</name>
    <dbReference type="NCBI Taxonomy" id="192012"/>
    <lineage>
        <taxon>Eukaryota</taxon>
        <taxon>Viridiplantae</taxon>
        <taxon>Streptophyta</taxon>
        <taxon>Embryophyta</taxon>
        <taxon>Tracheophyta</taxon>
        <taxon>Spermatophyta</taxon>
        <taxon>Magnoliopsida</taxon>
        <taxon>eudicotyledons</taxon>
        <taxon>Gunneridae</taxon>
        <taxon>Pentapetalae</taxon>
        <taxon>asterids</taxon>
        <taxon>campanulids</taxon>
        <taxon>Asterales</taxon>
        <taxon>Asteraceae</taxon>
        <taxon>Asteroideae</taxon>
        <taxon>Heliantheae alliance</taxon>
        <taxon>Eupatorieae</taxon>
        <taxon>Mikania</taxon>
    </lineage>
</organism>
<proteinExistence type="predicted"/>
<evidence type="ECO:0000256" key="1">
    <source>
        <dbReference type="SAM" id="MobiDB-lite"/>
    </source>
</evidence>
<dbReference type="Proteomes" id="UP000326396">
    <property type="component" value="Linkage Group LG16"/>
</dbReference>
<keyword evidence="3" id="KW-1185">Reference proteome</keyword>
<evidence type="ECO:0000313" key="2">
    <source>
        <dbReference type="EMBL" id="KAD5508013.1"/>
    </source>
</evidence>
<name>A0A5N6NYY6_9ASTR</name>
<sequence length="121" mass="13638">MPSTSRALFVAPSQFYRGPFTAPSQTRRHPVDAIRRAADESGERRQSVAADRQRRFNRNGGQEQSWSRHLVHGIGAGTWIGNGQPRRHKPNCLWDPDHLFGSFLCSTSMMISSKQSGFSHM</sequence>
<comment type="caution">
    <text evidence="2">The sequence shown here is derived from an EMBL/GenBank/DDBJ whole genome shotgun (WGS) entry which is preliminary data.</text>
</comment>
<feature type="region of interest" description="Disordered" evidence="1">
    <location>
        <begin position="37"/>
        <end position="68"/>
    </location>
</feature>
<accession>A0A5N6NYY6</accession>
<reference evidence="2 3" key="1">
    <citation type="submission" date="2019-05" db="EMBL/GenBank/DDBJ databases">
        <title>Mikania micrantha, genome provides insights into the molecular mechanism of rapid growth.</title>
        <authorList>
            <person name="Liu B."/>
        </authorList>
    </citation>
    <scope>NUCLEOTIDE SEQUENCE [LARGE SCALE GENOMIC DNA]</scope>
    <source>
        <strain evidence="2">NLD-2019</strain>
        <tissue evidence="2">Leaf</tissue>
    </source>
</reference>
<protein>
    <submittedName>
        <fullName evidence="2">Uncharacterized protein</fullName>
    </submittedName>
</protein>
<evidence type="ECO:0000313" key="3">
    <source>
        <dbReference type="Proteomes" id="UP000326396"/>
    </source>
</evidence>
<dbReference type="EMBL" id="SZYD01000008">
    <property type="protein sequence ID" value="KAD5508013.1"/>
    <property type="molecule type" value="Genomic_DNA"/>
</dbReference>